<gene>
    <name evidence="2" type="ORF">FB566_4365</name>
</gene>
<proteinExistence type="predicted"/>
<evidence type="ECO:0000313" key="3">
    <source>
        <dbReference type="Proteomes" id="UP000317043"/>
    </source>
</evidence>
<dbReference type="SUPFAM" id="SSF53850">
    <property type="entry name" value="Periplasmic binding protein-like II"/>
    <property type="match status" value="1"/>
</dbReference>
<dbReference type="Proteomes" id="UP000317043">
    <property type="component" value="Unassembled WGS sequence"/>
</dbReference>
<organism evidence="2 3">
    <name type="scientific">Stackebrandtia endophytica</name>
    <dbReference type="NCBI Taxonomy" id="1496996"/>
    <lineage>
        <taxon>Bacteria</taxon>
        <taxon>Bacillati</taxon>
        <taxon>Actinomycetota</taxon>
        <taxon>Actinomycetes</taxon>
        <taxon>Glycomycetales</taxon>
        <taxon>Glycomycetaceae</taxon>
        <taxon>Stackebrandtia</taxon>
    </lineage>
</organism>
<evidence type="ECO:0000313" key="2">
    <source>
        <dbReference type="EMBL" id="TQL78771.1"/>
    </source>
</evidence>
<dbReference type="OrthoDB" id="8663148at2"/>
<keyword evidence="1" id="KW-0732">Signal</keyword>
<evidence type="ECO:0000256" key="1">
    <source>
        <dbReference type="SAM" id="SignalP"/>
    </source>
</evidence>
<dbReference type="AlphaFoldDB" id="A0A543B1S3"/>
<reference evidence="2 3" key="1">
    <citation type="submission" date="2019-06" db="EMBL/GenBank/DDBJ databases">
        <title>Sequencing the genomes of 1000 actinobacteria strains.</title>
        <authorList>
            <person name="Klenk H.-P."/>
        </authorList>
    </citation>
    <scope>NUCLEOTIDE SEQUENCE [LARGE SCALE GENOMIC DNA]</scope>
    <source>
        <strain evidence="2 3">DSM 45928</strain>
    </source>
</reference>
<sequence>MTIQKRLRLAGVASIGTCAALAISACGAPTEDNALSEEETDCATYEEFGDFTEERPSVSIYTPITDAEADSYEAAWAPFVECTGIQVLYEGSNEFEAQIEVRVSGGDAPDIAAFPQPGLMARYQDQMVPASPELEARATEGWSEDWLQYGSFDGELYAQPLSANLKSLVWYSPSYFAENGYEVPATWDDLIALSDTIAGGDMKPWCAGIDSGDATGWPVTDWVEDMLLRESGGDVYDQWVNHEIPFNDPQIVAAVDKAGSILKNEDYMNGGYGDVSSMTGVSFEEGGLPIASGDCAMHRQASFYSAQWPDTVTVGPDADVFAFHLPGNSADETPLLGGGEYVAAFRDAPEVDAFRQYLASPLFANARMKTGPWASAHSGADPANAVDPLMQMTVELFQDPEAEFRFDGSDLMPGDIGSKAFFEQMTDWIKGKSTKDALDAIENAWED</sequence>
<feature type="signal peptide" evidence="1">
    <location>
        <begin position="1"/>
        <end position="27"/>
    </location>
</feature>
<name>A0A543B1S3_9ACTN</name>
<keyword evidence="3" id="KW-1185">Reference proteome</keyword>
<dbReference type="EMBL" id="VFOW01000001">
    <property type="protein sequence ID" value="TQL78771.1"/>
    <property type="molecule type" value="Genomic_DNA"/>
</dbReference>
<feature type="chain" id="PRO_5021963014" evidence="1">
    <location>
        <begin position="28"/>
        <end position="447"/>
    </location>
</feature>
<protein>
    <submittedName>
        <fullName evidence="2">Carbohydrate ABC transporter substrate-binding protein (CUT1 family)</fullName>
    </submittedName>
</protein>
<comment type="caution">
    <text evidence="2">The sequence shown here is derived from an EMBL/GenBank/DDBJ whole genome shotgun (WGS) entry which is preliminary data.</text>
</comment>
<dbReference type="PROSITE" id="PS51257">
    <property type="entry name" value="PROKAR_LIPOPROTEIN"/>
    <property type="match status" value="1"/>
</dbReference>
<accession>A0A543B1S3</accession>
<dbReference type="Gene3D" id="3.40.190.10">
    <property type="entry name" value="Periplasmic binding protein-like II"/>
    <property type="match status" value="2"/>
</dbReference>
<dbReference type="RefSeq" id="WP_142043575.1">
    <property type="nucleotide sequence ID" value="NZ_JBHTGS010000003.1"/>
</dbReference>
<dbReference type="InParanoid" id="A0A543B1S3"/>